<evidence type="ECO:0000313" key="3">
    <source>
        <dbReference type="Proteomes" id="UP001165079"/>
    </source>
</evidence>
<gene>
    <name evidence="2" type="ORF">Afil01_31920</name>
</gene>
<dbReference type="EMBL" id="BSTX01000002">
    <property type="protein sequence ID" value="GLZ78385.1"/>
    <property type="molecule type" value="Genomic_DNA"/>
</dbReference>
<evidence type="ECO:0000313" key="2">
    <source>
        <dbReference type="EMBL" id="GLZ78385.1"/>
    </source>
</evidence>
<keyword evidence="3" id="KW-1185">Reference proteome</keyword>
<organism evidence="2 3">
    <name type="scientific">Actinorhabdospora filicis</name>
    <dbReference type="NCBI Taxonomy" id="1785913"/>
    <lineage>
        <taxon>Bacteria</taxon>
        <taxon>Bacillati</taxon>
        <taxon>Actinomycetota</taxon>
        <taxon>Actinomycetes</taxon>
        <taxon>Micromonosporales</taxon>
        <taxon>Micromonosporaceae</taxon>
        <taxon>Actinorhabdospora</taxon>
    </lineage>
</organism>
<dbReference type="AlphaFoldDB" id="A0A9W6SJW4"/>
<accession>A0A9W6SJW4</accession>
<reference evidence="2" key="1">
    <citation type="submission" date="2023-03" db="EMBL/GenBank/DDBJ databases">
        <title>Actinorhabdospora filicis NBRC 111898.</title>
        <authorList>
            <person name="Ichikawa N."/>
            <person name="Sato H."/>
            <person name="Tonouchi N."/>
        </authorList>
    </citation>
    <scope>NUCLEOTIDE SEQUENCE</scope>
    <source>
        <strain evidence="2">NBRC 111898</strain>
    </source>
</reference>
<protein>
    <submittedName>
        <fullName evidence="2">Uncharacterized protein</fullName>
    </submittedName>
</protein>
<name>A0A9W6SJW4_9ACTN</name>
<feature type="region of interest" description="Disordered" evidence="1">
    <location>
        <begin position="82"/>
        <end position="105"/>
    </location>
</feature>
<sequence>MSFGAFARHVRNPALPHGRRVSALRSCVQLYRPVGYHAGLGFLREVAGPYESDEAALLRALDALSASRAGWHAEIAEYAVRRRDAKRRGQRSPRPGEPNPYHGPRHWYGAPRQAALFALTLWRPERPPGIPAWLEAITARVDSCVAACLESGGPLTPAQRDDLADAVDALQRRIRADLWYEDQSAYFRARDLLTVTGHVQTAAAQPR</sequence>
<comment type="caution">
    <text evidence="2">The sequence shown here is derived from an EMBL/GenBank/DDBJ whole genome shotgun (WGS) entry which is preliminary data.</text>
</comment>
<proteinExistence type="predicted"/>
<evidence type="ECO:0000256" key="1">
    <source>
        <dbReference type="SAM" id="MobiDB-lite"/>
    </source>
</evidence>
<dbReference type="RefSeq" id="WP_285663543.1">
    <property type="nucleotide sequence ID" value="NZ_BSTX01000002.1"/>
</dbReference>
<dbReference type="Proteomes" id="UP001165079">
    <property type="component" value="Unassembled WGS sequence"/>
</dbReference>